<dbReference type="Proteomes" id="UP000006793">
    <property type="component" value="Chromosome"/>
</dbReference>
<proteinExistence type="predicted"/>
<accession>F8AAD1</accession>
<dbReference type="HOGENOM" id="CLU_061754_1_0_0"/>
<dbReference type="SUPFAM" id="SSF56281">
    <property type="entry name" value="Metallo-hydrolase/oxidoreductase"/>
    <property type="match status" value="1"/>
</dbReference>
<name>F8AAD1_THEID</name>
<dbReference type="PANTHER" id="PTHR42951">
    <property type="entry name" value="METALLO-BETA-LACTAMASE DOMAIN-CONTAINING"/>
    <property type="match status" value="1"/>
</dbReference>
<dbReference type="OrthoDB" id="11380at2"/>
<dbReference type="PaxDb" id="667014-Thein_0387"/>
<dbReference type="KEGG" id="tid:Thein_0387"/>
<dbReference type="InterPro" id="IPR036866">
    <property type="entry name" value="RibonucZ/Hydroxyglut_hydro"/>
</dbReference>
<dbReference type="AlphaFoldDB" id="F8AAD1"/>
<dbReference type="STRING" id="667014.Thein_0387"/>
<dbReference type="RefSeq" id="WP_013907015.1">
    <property type="nucleotide sequence ID" value="NC_015681.1"/>
</dbReference>
<reference evidence="2 3" key="2">
    <citation type="journal article" date="2012" name="Stand. Genomic Sci.">
        <title>Complete genome sequence of the thermophilic sulfate-reducing ocean bacterium Thermodesulfatator indicus type strain (CIR29812(T)).</title>
        <authorList>
            <person name="Anderson I."/>
            <person name="Saunders E."/>
            <person name="Lapidus A."/>
            <person name="Nolan M."/>
            <person name="Lucas S."/>
            <person name="Tice H."/>
            <person name="Del Rio T.G."/>
            <person name="Cheng J.F."/>
            <person name="Han C."/>
            <person name="Tapia R."/>
            <person name="Goodwin L.A."/>
            <person name="Pitluck S."/>
            <person name="Liolios K."/>
            <person name="Mavromatis K."/>
            <person name="Pagani I."/>
            <person name="Ivanova N."/>
            <person name="Mikhailova N."/>
            <person name="Pati A."/>
            <person name="Chen A."/>
            <person name="Palaniappan K."/>
            <person name="Land M."/>
            <person name="Hauser L."/>
            <person name="Jeffries C.D."/>
            <person name="Chang Y.J."/>
            <person name="Brambilla E.M."/>
            <person name="Rohde M."/>
            <person name="Spring S."/>
            <person name="Goker M."/>
            <person name="Detter J.C."/>
            <person name="Woyke T."/>
            <person name="Bristow J."/>
            <person name="Eisen J.A."/>
            <person name="Markowitz V."/>
            <person name="Hugenholtz P."/>
            <person name="Kyrpides N.C."/>
            <person name="Klenk H.P."/>
        </authorList>
    </citation>
    <scope>NUCLEOTIDE SEQUENCE [LARGE SCALE GENOMIC DNA]</scope>
    <source>
        <strain evidence="3">DSM 15286 / JCM 11887 / CIR29812</strain>
    </source>
</reference>
<keyword evidence="3" id="KW-1185">Reference proteome</keyword>
<dbReference type="Gene3D" id="3.60.15.10">
    <property type="entry name" value="Ribonuclease Z/Hydroxyacylglutathione hydrolase-like"/>
    <property type="match status" value="1"/>
</dbReference>
<dbReference type="CDD" id="cd07743">
    <property type="entry name" value="metallo-hydrolase-like_MBL-fold"/>
    <property type="match status" value="1"/>
</dbReference>
<gene>
    <name evidence="2" type="ordered locus">Thein_0387</name>
</gene>
<evidence type="ECO:0000313" key="2">
    <source>
        <dbReference type="EMBL" id="AEH44269.1"/>
    </source>
</evidence>
<dbReference type="Pfam" id="PF00753">
    <property type="entry name" value="Lactamase_B"/>
    <property type="match status" value="1"/>
</dbReference>
<dbReference type="eggNOG" id="COG0491">
    <property type="taxonomic scope" value="Bacteria"/>
</dbReference>
<feature type="domain" description="Metallo-beta-lactamase" evidence="1">
    <location>
        <begin position="16"/>
        <end position="207"/>
    </location>
</feature>
<dbReference type="InParanoid" id="F8AAD1"/>
<dbReference type="SMART" id="SM00849">
    <property type="entry name" value="Lactamase_B"/>
    <property type="match status" value="1"/>
</dbReference>
<evidence type="ECO:0000259" key="1">
    <source>
        <dbReference type="SMART" id="SM00849"/>
    </source>
</evidence>
<dbReference type="InterPro" id="IPR001279">
    <property type="entry name" value="Metallo-B-lactamas"/>
</dbReference>
<dbReference type="InterPro" id="IPR050855">
    <property type="entry name" value="NDM-1-like"/>
</dbReference>
<dbReference type="EMBL" id="CP002683">
    <property type="protein sequence ID" value="AEH44269.1"/>
    <property type="molecule type" value="Genomic_DNA"/>
</dbReference>
<sequence>MELKQLTEHVYYIPNFTNIGAIRNGKKLILIDSGLDSDTAKKILKTINDKNFHIEAIINTHSHADHCGGNAYLKEKVKLKIYAPELEYVMIENPLLESIFLFSGAMPIESLKNKFLMAPPSKVDYVIKSNENKLIFDDVEIKIVKLPGHSPNHIGIAIDNILFCGDAIFSPKVLRKHKIPFYIDIEVQKQTLNYLKNSSYNLYIPSHGEPIKDINSITDKTLKLIDSIEETIIEFTKEAKTTEHIIKKICNSFKIEIKNYQQYFLTKTIIMAYLGSLNNNQRLNVQIKDNQLFWKRI</sequence>
<protein>
    <submittedName>
        <fullName evidence="2">Beta-lactamase domain-containing protein</fullName>
    </submittedName>
</protein>
<dbReference type="PANTHER" id="PTHR42951:SF14">
    <property type="entry name" value="METALLO-BETA-LACTAMASE SUPERFAMILY PROTEIN"/>
    <property type="match status" value="1"/>
</dbReference>
<organism evidence="2 3">
    <name type="scientific">Thermodesulfatator indicus (strain DSM 15286 / JCM 11887 / CIR29812)</name>
    <dbReference type="NCBI Taxonomy" id="667014"/>
    <lineage>
        <taxon>Bacteria</taxon>
        <taxon>Pseudomonadati</taxon>
        <taxon>Thermodesulfobacteriota</taxon>
        <taxon>Thermodesulfobacteria</taxon>
        <taxon>Thermodesulfobacteriales</taxon>
        <taxon>Thermodesulfatatoraceae</taxon>
        <taxon>Thermodesulfatator</taxon>
    </lineage>
</organism>
<evidence type="ECO:0000313" key="3">
    <source>
        <dbReference type="Proteomes" id="UP000006793"/>
    </source>
</evidence>
<reference evidence="3" key="1">
    <citation type="submission" date="2011-04" db="EMBL/GenBank/DDBJ databases">
        <title>The complete genome of Thermodesulfatator indicus DSM 15286.</title>
        <authorList>
            <person name="Lucas S."/>
            <person name="Copeland A."/>
            <person name="Lapidus A."/>
            <person name="Bruce D."/>
            <person name="Goodwin L."/>
            <person name="Pitluck S."/>
            <person name="Peters L."/>
            <person name="Kyrpides N."/>
            <person name="Mavromatis K."/>
            <person name="Pagani I."/>
            <person name="Ivanova N."/>
            <person name="Saunders L."/>
            <person name="Detter J.C."/>
            <person name="Tapia R."/>
            <person name="Han C."/>
            <person name="Land M."/>
            <person name="Hauser L."/>
            <person name="Markowitz V."/>
            <person name="Cheng J.-F."/>
            <person name="Hugenholtz P."/>
            <person name="Woyke T."/>
            <person name="Wu D."/>
            <person name="Spring S."/>
            <person name="Schroeder M."/>
            <person name="Brambilla E."/>
            <person name="Klenk H.-P."/>
            <person name="Eisen J.A."/>
        </authorList>
    </citation>
    <scope>NUCLEOTIDE SEQUENCE [LARGE SCALE GENOMIC DNA]</scope>
    <source>
        <strain evidence="3">DSM 15286 / JCM 11887 / CIR29812</strain>
    </source>
</reference>